<organism evidence="1 2">
    <name type="scientific">Diphasiastrum complanatum</name>
    <name type="common">Issler's clubmoss</name>
    <name type="synonym">Lycopodium complanatum</name>
    <dbReference type="NCBI Taxonomy" id="34168"/>
    <lineage>
        <taxon>Eukaryota</taxon>
        <taxon>Viridiplantae</taxon>
        <taxon>Streptophyta</taxon>
        <taxon>Embryophyta</taxon>
        <taxon>Tracheophyta</taxon>
        <taxon>Lycopodiopsida</taxon>
        <taxon>Lycopodiales</taxon>
        <taxon>Lycopodiaceae</taxon>
        <taxon>Lycopodioideae</taxon>
        <taxon>Diphasiastrum</taxon>
    </lineage>
</organism>
<comment type="caution">
    <text evidence="1">The sequence shown here is derived from an EMBL/GenBank/DDBJ whole genome shotgun (WGS) entry which is preliminary data.</text>
</comment>
<proteinExistence type="predicted"/>
<keyword evidence="2" id="KW-1185">Reference proteome</keyword>
<dbReference type="Proteomes" id="UP001162992">
    <property type="component" value="Chromosome 3"/>
</dbReference>
<sequence>MKMQAGGQYGLADVQQFNVHTLGASASHIQMIALGNGMSLSSSLPKSQSDHAQHLNHLVQQPPAHQHQQPPPESQHHSQAPLQATQEGKKQSNPQQELHREKNQQDNYLQQPMQLGLLPDSADAPTALATRHPKSSLTEMITSGEHLADDDEAFEDGERVGAGSRWPRQETLALIKIRSEMDRSFRDCALKSPLWEEVSRRLSEQGYQQRNGKKCKEKFENIYKYYKKTKEGRAGRQDGKNYRFFAELDALYGSGNSTRAGDARGENGIRTFKGEVGGGSLLKLKEPGANDRVAEGVAPAQRPLETAFDVNFSSETSEEEEDEPGDMGYRDSRKRKRVWNTRMLRFEKLLKRLFQKQEELQRNFFDVLERREKDRFIREEAWMRQETARLNREYELRSQEHALALSQNATLVAHMQRITGKNLQFPDGAPPVSSSFPQKMQEEDQEKDQSDPGNKRWPKPEVQALIRLRSTMEPNFQDAGPKGSLWEDVAAGMNRLGYNRNAKRCKEKWENINKYFRKSKDSSKKRPQNAKTCQYFNELDDLYRKRILSPSTKSIKPVDPPDQIPAKADVGSNEDTIQTDRGEVNVEATAMPIAGAIPEDDIPSNCDKVHALSSAPENGESNGNREEARGNDDLSLTADASKSISASSLSLAFDSLHGNETFSSITNKSLKLEGLVKEMLEMHNLSEFEGRNEQQNMMNHATTGDGSSSR</sequence>
<evidence type="ECO:0000313" key="2">
    <source>
        <dbReference type="Proteomes" id="UP001162992"/>
    </source>
</evidence>
<dbReference type="EMBL" id="CM055094">
    <property type="protein sequence ID" value="KAJ7563258.1"/>
    <property type="molecule type" value="Genomic_DNA"/>
</dbReference>
<protein>
    <submittedName>
        <fullName evidence="1">Uncharacterized protein</fullName>
    </submittedName>
</protein>
<reference evidence="2" key="1">
    <citation type="journal article" date="2024" name="Proc. Natl. Acad. Sci. U.S.A.">
        <title>Extraordinary preservation of gene collinearity over three hundred million years revealed in homosporous lycophytes.</title>
        <authorList>
            <person name="Li C."/>
            <person name="Wickell D."/>
            <person name="Kuo L.Y."/>
            <person name="Chen X."/>
            <person name="Nie B."/>
            <person name="Liao X."/>
            <person name="Peng D."/>
            <person name="Ji J."/>
            <person name="Jenkins J."/>
            <person name="Williams M."/>
            <person name="Shu S."/>
            <person name="Plott C."/>
            <person name="Barry K."/>
            <person name="Rajasekar S."/>
            <person name="Grimwood J."/>
            <person name="Han X."/>
            <person name="Sun S."/>
            <person name="Hou Z."/>
            <person name="He W."/>
            <person name="Dai G."/>
            <person name="Sun C."/>
            <person name="Schmutz J."/>
            <person name="Leebens-Mack J.H."/>
            <person name="Li F.W."/>
            <person name="Wang L."/>
        </authorList>
    </citation>
    <scope>NUCLEOTIDE SEQUENCE [LARGE SCALE GENOMIC DNA]</scope>
    <source>
        <strain evidence="2">cv. PW_Plant_1</strain>
    </source>
</reference>
<name>A0ACC2EA54_DIPCM</name>
<evidence type="ECO:0000313" key="1">
    <source>
        <dbReference type="EMBL" id="KAJ7563258.1"/>
    </source>
</evidence>
<accession>A0ACC2EA54</accession>
<gene>
    <name evidence="1" type="ORF">O6H91_03G103200</name>
</gene>